<keyword evidence="3" id="KW-1185">Reference proteome</keyword>
<name>A0ABR9R0D6_9FIRM</name>
<feature type="transmembrane region" description="Helical" evidence="1">
    <location>
        <begin position="149"/>
        <end position="168"/>
    </location>
</feature>
<feature type="transmembrane region" description="Helical" evidence="1">
    <location>
        <begin position="218"/>
        <end position="238"/>
    </location>
</feature>
<comment type="caution">
    <text evidence="2">The sequence shown here is derived from an EMBL/GenBank/DDBJ whole genome shotgun (WGS) entry which is preliminary data.</text>
</comment>
<proteinExistence type="predicted"/>
<gene>
    <name evidence="2" type="ORF">INF35_02130</name>
</gene>
<dbReference type="Proteomes" id="UP000768567">
    <property type="component" value="Unassembled WGS sequence"/>
</dbReference>
<feature type="transmembrane region" description="Helical" evidence="1">
    <location>
        <begin position="120"/>
        <end position="142"/>
    </location>
</feature>
<evidence type="ECO:0000313" key="3">
    <source>
        <dbReference type="Proteomes" id="UP000768567"/>
    </source>
</evidence>
<keyword evidence="1" id="KW-0812">Transmembrane</keyword>
<evidence type="ECO:0000256" key="1">
    <source>
        <dbReference type="SAM" id="Phobius"/>
    </source>
</evidence>
<evidence type="ECO:0008006" key="4">
    <source>
        <dbReference type="Google" id="ProtNLM"/>
    </source>
</evidence>
<protein>
    <recommendedName>
        <fullName evidence="4">Sporulation integral membrane protein YlbJ</fullName>
    </recommendedName>
</protein>
<reference evidence="2 3" key="1">
    <citation type="submission" date="2020-10" db="EMBL/GenBank/DDBJ databases">
        <title>ChiBAC.</title>
        <authorList>
            <person name="Zenner C."/>
            <person name="Hitch T.C.A."/>
            <person name="Clavel T."/>
        </authorList>
    </citation>
    <scope>NUCLEOTIDE SEQUENCE [LARGE SCALE GENOMIC DNA]</scope>
    <source>
        <strain evidence="2 3">DSM 109015</strain>
    </source>
</reference>
<sequence>MIPTHFSRRLVLPAAVTYGVFLLCVPKAAAAGFAKGLALCAESVLPALFPFFVVSSLIVHAPGNHLLAKPLVPLTRICGLKTKEAPLILLLSWVGGYAVCARLIGEALEQKAISRQEARLLLVLGCCSSPGFVIGCIGGLMLGNLQLGVLLYFLQISANLLSASVLWPRLRPVPGAALSPLPADLRPLSLPVAISQAMDSSLTVCGCVLFFRVAASALAAVFPLTGLPFAGVCALLEITSGCHAFAQLGGAASLYGICICLSCLGASVLTQIRQLAGQKLSLGLFTVSRLCNALFLCGEIRLCTAFLPGTAPAFTSLSERVIISSRLPWDSAFLQFCLLCAVLYKLCGKNYNVRYLVGLNKGKDAKNVQEKTVRN</sequence>
<dbReference type="EMBL" id="JADCKC010000001">
    <property type="protein sequence ID" value="MBE5036589.1"/>
    <property type="molecule type" value="Genomic_DNA"/>
</dbReference>
<feature type="transmembrane region" description="Helical" evidence="1">
    <location>
        <begin position="188"/>
        <end position="211"/>
    </location>
</feature>
<accession>A0ABR9R0D6</accession>
<feature type="transmembrane region" description="Helical" evidence="1">
    <location>
        <begin position="46"/>
        <end position="67"/>
    </location>
</feature>
<organism evidence="2 3">
    <name type="scientific">Gemmiger gallinarum</name>
    <dbReference type="NCBI Taxonomy" id="2779354"/>
    <lineage>
        <taxon>Bacteria</taxon>
        <taxon>Bacillati</taxon>
        <taxon>Bacillota</taxon>
        <taxon>Clostridia</taxon>
        <taxon>Eubacteriales</taxon>
        <taxon>Gemmiger</taxon>
    </lineage>
</organism>
<feature type="transmembrane region" description="Helical" evidence="1">
    <location>
        <begin position="244"/>
        <end position="270"/>
    </location>
</feature>
<keyword evidence="1" id="KW-0472">Membrane</keyword>
<keyword evidence="1" id="KW-1133">Transmembrane helix</keyword>
<evidence type="ECO:0000313" key="2">
    <source>
        <dbReference type="EMBL" id="MBE5036589.1"/>
    </source>
</evidence>
<dbReference type="RefSeq" id="WP_193499886.1">
    <property type="nucleotide sequence ID" value="NZ_JADCKC010000001.1"/>
</dbReference>
<feature type="transmembrane region" description="Helical" evidence="1">
    <location>
        <begin position="87"/>
        <end position="105"/>
    </location>
</feature>